<evidence type="ECO:0000256" key="2">
    <source>
        <dbReference type="ARBA" id="ARBA00022490"/>
    </source>
</evidence>
<dbReference type="SMART" id="SM00088">
    <property type="entry name" value="PINT"/>
    <property type="match status" value="1"/>
</dbReference>
<name>A0A6U5BEW8_HEMAN</name>
<dbReference type="InterPro" id="IPR040750">
    <property type="entry name" value="eIF3m_C_helix"/>
</dbReference>
<dbReference type="Pfam" id="PF01399">
    <property type="entry name" value="PCI"/>
    <property type="match status" value="1"/>
</dbReference>
<dbReference type="GO" id="GO:0071541">
    <property type="term" value="C:eukaryotic translation initiation factor 3 complex, eIF3m"/>
    <property type="evidence" value="ECO:0007669"/>
    <property type="project" value="UniProtKB-UniRule"/>
</dbReference>
<evidence type="ECO:0000256" key="1">
    <source>
        <dbReference type="ARBA" id="ARBA00008482"/>
    </source>
</evidence>
<keyword evidence="3 5" id="KW-0396">Initiation factor</keyword>
<dbReference type="PANTHER" id="PTHR15350:SF2">
    <property type="entry name" value="EUKARYOTIC TRANSLATION INITIATION FACTOR 3 SUBUNIT M"/>
    <property type="match status" value="1"/>
</dbReference>
<dbReference type="GO" id="GO:0033290">
    <property type="term" value="C:eukaryotic 48S preinitiation complex"/>
    <property type="evidence" value="ECO:0007669"/>
    <property type="project" value="UniProtKB-UniRule"/>
</dbReference>
<dbReference type="InterPro" id="IPR045237">
    <property type="entry name" value="COPS7/eIF3m"/>
</dbReference>
<evidence type="ECO:0000256" key="3">
    <source>
        <dbReference type="ARBA" id="ARBA00022540"/>
    </source>
</evidence>
<sequence>MSTFIHAAGSADEAGIADPALELAHHIKALTGQDPASVDKISDEKSLELAMDNIPRIIEGSSDTSEAEGVLNVVCWLFQRVLENNTAPANSVTLVDKFVGKLSADPKMQPALRLKMLSTVYNVLGGNGMARYNTFLAMVKFAAAAGEQELQSLTQECEGLEDKVAEWGVPVAKTRELCTAIFTAMDAHKNKEGSHLYRRKFLSTFQGTKDAAQAKKEAAQVVVDAIGDATVFLFDDYMQLDAVQALKGDAEFGKLHELLLIFASDSLAAYNKFASGSGPYIQKLGLKSDDLVFKMRLLSLCTLASSTRVMKYADIAGCMEIPEADVEKWMIKAFTTGLLEAKMDQSTQTVLVNKCQDRVFGTREWEVLRDRLMSWRNNMKDIMGMIDQARQRQQMQAERMIQQEAQ</sequence>
<dbReference type="InterPro" id="IPR036390">
    <property type="entry name" value="WH_DNA-bd_sf"/>
</dbReference>
<dbReference type="EMBL" id="HBFX01047749">
    <property type="protein sequence ID" value="CAD8977708.1"/>
    <property type="molecule type" value="Transcribed_RNA"/>
</dbReference>
<comment type="subunit">
    <text evidence="5">Component of the eukaryotic translation initiation factor 3 (eIF-3) complex.</text>
</comment>
<proteinExistence type="inferred from homology"/>
<evidence type="ECO:0000256" key="5">
    <source>
        <dbReference type="HAMAP-Rule" id="MF_03012"/>
    </source>
</evidence>
<reference evidence="7" key="1">
    <citation type="submission" date="2021-01" db="EMBL/GenBank/DDBJ databases">
        <authorList>
            <person name="Corre E."/>
            <person name="Pelletier E."/>
            <person name="Niang G."/>
            <person name="Scheremetjew M."/>
            <person name="Finn R."/>
            <person name="Kale V."/>
            <person name="Holt S."/>
            <person name="Cochrane G."/>
            <person name="Meng A."/>
            <person name="Brown T."/>
            <person name="Cohen L."/>
        </authorList>
    </citation>
    <scope>NUCLEOTIDE SEQUENCE</scope>
    <source>
        <strain evidence="7">CCMP644</strain>
    </source>
</reference>
<gene>
    <name evidence="7" type="ORF">HAND00432_LOCUS28716</name>
</gene>
<evidence type="ECO:0000259" key="6">
    <source>
        <dbReference type="PROSITE" id="PS50250"/>
    </source>
</evidence>
<dbReference type="InterPro" id="IPR027528">
    <property type="entry name" value="eIF3m"/>
</dbReference>
<dbReference type="HAMAP" id="MF_03012">
    <property type="entry name" value="eIF3m"/>
    <property type="match status" value="1"/>
</dbReference>
<dbReference type="SUPFAM" id="SSF46785">
    <property type="entry name" value="Winged helix' DNA-binding domain"/>
    <property type="match status" value="1"/>
</dbReference>
<organism evidence="7">
    <name type="scientific">Hemiselmis andersenii</name>
    <name type="common">Cryptophyte alga</name>
    <dbReference type="NCBI Taxonomy" id="464988"/>
    <lineage>
        <taxon>Eukaryota</taxon>
        <taxon>Cryptophyceae</taxon>
        <taxon>Cryptomonadales</taxon>
        <taxon>Hemiselmidaceae</taxon>
        <taxon>Hemiselmis</taxon>
    </lineage>
</organism>
<dbReference type="InterPro" id="IPR000717">
    <property type="entry name" value="PCI_dom"/>
</dbReference>
<comment type="similarity">
    <text evidence="1">Belongs to the CSN7/EIF3M family. CSN7 subfamily.</text>
</comment>
<accession>A0A6U5BEW8</accession>
<dbReference type="GO" id="GO:0016282">
    <property type="term" value="C:eukaryotic 43S preinitiation complex"/>
    <property type="evidence" value="ECO:0007669"/>
    <property type="project" value="UniProtKB-UniRule"/>
</dbReference>
<evidence type="ECO:0000313" key="7">
    <source>
        <dbReference type="EMBL" id="CAD8977708.1"/>
    </source>
</evidence>
<dbReference type="PANTHER" id="PTHR15350">
    <property type="entry name" value="COP9 SIGNALOSOME COMPLEX SUBUNIT 7/DENDRITIC CELL PROTEIN GA17"/>
    <property type="match status" value="1"/>
</dbReference>
<comment type="similarity">
    <text evidence="5">Belongs to the eIF-3 subunit M family.</text>
</comment>
<dbReference type="PROSITE" id="PS50250">
    <property type="entry name" value="PCI"/>
    <property type="match status" value="1"/>
</dbReference>
<evidence type="ECO:0000256" key="4">
    <source>
        <dbReference type="ARBA" id="ARBA00022917"/>
    </source>
</evidence>
<keyword evidence="2 5" id="KW-0963">Cytoplasm</keyword>
<dbReference type="GO" id="GO:0001732">
    <property type="term" value="P:formation of cytoplasmic translation initiation complex"/>
    <property type="evidence" value="ECO:0007669"/>
    <property type="project" value="UniProtKB-UniRule"/>
</dbReference>
<keyword evidence="4 5" id="KW-0648">Protein biosynthesis</keyword>
<protein>
    <recommendedName>
        <fullName evidence="5">Eukaryotic translation initiation factor 3 subunit M</fullName>
        <shortName evidence="5">eIF3m</shortName>
    </recommendedName>
</protein>
<dbReference type="GO" id="GO:0003743">
    <property type="term" value="F:translation initiation factor activity"/>
    <property type="evidence" value="ECO:0007669"/>
    <property type="project" value="UniProtKB-UniRule"/>
</dbReference>
<comment type="function">
    <text evidence="5">Component of the eukaryotic translation initiation factor 3 (eIF-3) complex, which is involved in protein synthesis of a specialized repertoire of mRNAs and, together with other initiation factors, stimulates binding of mRNA and methionyl-tRNAi to the 40S ribosome. The eIF-3 complex specifically targets and initiates translation of a subset of mRNAs involved in cell proliferation.</text>
</comment>
<dbReference type="AlphaFoldDB" id="A0A6U5BEW8"/>
<feature type="domain" description="PCI" evidence="6">
    <location>
        <begin position="193"/>
        <end position="357"/>
    </location>
</feature>
<comment type="subcellular location">
    <subcellularLocation>
        <location evidence="5">Cytoplasm</location>
    </subcellularLocation>
</comment>
<dbReference type="Pfam" id="PF18005">
    <property type="entry name" value="eIF3m_C_helix"/>
    <property type="match status" value="1"/>
</dbReference>